<dbReference type="AlphaFoldDB" id="A0A4T3F0K0"/>
<comment type="caution">
    <text evidence="2">The sequence shown here is derived from an EMBL/GenBank/DDBJ whole genome shotgun (WGS) entry which is preliminary data.</text>
</comment>
<proteinExistence type="predicted"/>
<name>A0A4T3F0K0_9SPHN</name>
<keyword evidence="1" id="KW-0812">Transmembrane</keyword>
<evidence type="ECO:0000313" key="3">
    <source>
        <dbReference type="Proteomes" id="UP000309389"/>
    </source>
</evidence>
<keyword evidence="1" id="KW-1133">Transmembrane helix</keyword>
<sequence>MRDAIRNLAAAVLWGTSAGGAPFLLITIPVFWSGLEHSGVEMIWAAFLPLVYAGLLVLAAAIAIGLPLTALLGEAGMESPVNYMIAGALFGFLIPATLLAALVGEGAVGLLFGIPGTLAGTATAFRWSMWRTKVQSQDCGLESE</sequence>
<feature type="transmembrane region" description="Helical" evidence="1">
    <location>
        <begin position="44"/>
        <end position="71"/>
    </location>
</feature>
<evidence type="ECO:0000256" key="1">
    <source>
        <dbReference type="SAM" id="Phobius"/>
    </source>
</evidence>
<dbReference type="Proteomes" id="UP000309389">
    <property type="component" value="Unassembled WGS sequence"/>
</dbReference>
<evidence type="ECO:0000313" key="2">
    <source>
        <dbReference type="EMBL" id="TIX49437.1"/>
    </source>
</evidence>
<feature type="transmembrane region" description="Helical" evidence="1">
    <location>
        <begin position="108"/>
        <end position="127"/>
    </location>
</feature>
<keyword evidence="1" id="KW-0472">Membrane</keyword>
<dbReference type="RefSeq" id="WP_136693914.1">
    <property type="nucleotide sequence ID" value="NZ_SSHH01000003.1"/>
</dbReference>
<keyword evidence="3" id="KW-1185">Reference proteome</keyword>
<feature type="transmembrane region" description="Helical" evidence="1">
    <location>
        <begin position="83"/>
        <end position="102"/>
    </location>
</feature>
<feature type="transmembrane region" description="Helical" evidence="1">
    <location>
        <begin position="12"/>
        <end position="32"/>
    </location>
</feature>
<accession>A0A4T3F0K0</accession>
<dbReference type="OrthoDB" id="7391939at2"/>
<protein>
    <submittedName>
        <fullName evidence="2">Uncharacterized protein</fullName>
    </submittedName>
</protein>
<dbReference type="EMBL" id="SSHH01000003">
    <property type="protein sequence ID" value="TIX49437.1"/>
    <property type="molecule type" value="Genomic_DNA"/>
</dbReference>
<gene>
    <name evidence="2" type="ORF">E5222_11305</name>
</gene>
<organism evidence="2 3">
    <name type="scientific">Alteraurantiacibacter aquimixticola</name>
    <dbReference type="NCBI Taxonomy" id="2489173"/>
    <lineage>
        <taxon>Bacteria</taxon>
        <taxon>Pseudomonadati</taxon>
        <taxon>Pseudomonadota</taxon>
        <taxon>Alphaproteobacteria</taxon>
        <taxon>Sphingomonadales</taxon>
        <taxon>Erythrobacteraceae</taxon>
        <taxon>Alteraurantiacibacter</taxon>
    </lineage>
</organism>
<reference evidence="2 3" key="1">
    <citation type="submission" date="2019-04" db="EMBL/GenBank/DDBJ databases">
        <title>Altererythrobacter aquimixticola sp. nov., isolated from sediment of junction between the ocean and a freshwater spring.</title>
        <authorList>
            <person name="Yoon J.-H."/>
        </authorList>
    </citation>
    <scope>NUCLEOTIDE SEQUENCE [LARGE SCALE GENOMIC DNA]</scope>
    <source>
        <strain evidence="2 3">SSKS-13</strain>
    </source>
</reference>